<dbReference type="SUPFAM" id="SSF53067">
    <property type="entry name" value="Actin-like ATPase domain"/>
    <property type="match status" value="1"/>
</dbReference>
<reference evidence="2" key="1">
    <citation type="submission" date="2016-10" db="EMBL/GenBank/DDBJ databases">
        <authorList>
            <person name="Varghese N."/>
            <person name="Submissions S."/>
        </authorList>
    </citation>
    <scope>NUCLEOTIDE SEQUENCE [LARGE SCALE GENOMIC DNA]</scope>
    <source>
        <strain evidence="2">DSM 44232</strain>
    </source>
</reference>
<protein>
    <recommendedName>
        <fullName evidence="3">Hsp70 protein</fullName>
    </recommendedName>
</protein>
<gene>
    <name evidence="1" type="ORF">SAMN04488564_102609</name>
</gene>
<dbReference type="AlphaFoldDB" id="A0A1I6DH53"/>
<dbReference type="STRING" id="84724.SAMN04488564_102609"/>
<keyword evidence="2" id="KW-1185">Reference proteome</keyword>
<evidence type="ECO:0000313" key="2">
    <source>
        <dbReference type="Proteomes" id="UP000198583"/>
    </source>
</evidence>
<evidence type="ECO:0000313" key="1">
    <source>
        <dbReference type="EMBL" id="SFR04774.1"/>
    </source>
</evidence>
<organism evidence="1 2">
    <name type="scientific">Lentzea waywayandensis</name>
    <dbReference type="NCBI Taxonomy" id="84724"/>
    <lineage>
        <taxon>Bacteria</taxon>
        <taxon>Bacillati</taxon>
        <taxon>Actinomycetota</taxon>
        <taxon>Actinomycetes</taxon>
        <taxon>Pseudonocardiales</taxon>
        <taxon>Pseudonocardiaceae</taxon>
        <taxon>Lentzea</taxon>
    </lineage>
</organism>
<dbReference type="InterPro" id="IPR043129">
    <property type="entry name" value="ATPase_NBD"/>
</dbReference>
<accession>A0A1I6DH53</accession>
<dbReference type="EMBL" id="FOYL01000002">
    <property type="protein sequence ID" value="SFR04774.1"/>
    <property type="molecule type" value="Genomic_DNA"/>
</dbReference>
<name>A0A1I6DH53_9PSEU</name>
<sequence>MNSQDGDAGWLGVDSGSVHTRTARSGAESQVVCGDRSAALRSALAGQAAARLVVAVPDAWSRSGPAGALERESLVRTLGGFAQHSVVESSLAVVAFAVSSGLADGSCAVLDVGAAGVTAAWCEVEGATVRLVRSTTTPCASFDAALGHRHEDLHVALTQFHERGNHALNAAMRLSRYLRTPAYRVAGSWLTAESVINAFEPFVTAIQATVTGLLPLAGPILLAGGFARFPLTAQAVRDAVGSSPVVMPDDAAARGALALARGVVDAPRPSGRLLVDRVVNGLLEVGDLPLDTEPVVEVPAGLHATVRLGTSVGVTPGLAEGRHRAAWWPNRDDLGAVVLRPLDGGHPLIYPLVEAP</sequence>
<dbReference type="RefSeq" id="WP_093589383.1">
    <property type="nucleotide sequence ID" value="NZ_FOYL01000002.1"/>
</dbReference>
<evidence type="ECO:0008006" key="3">
    <source>
        <dbReference type="Google" id="ProtNLM"/>
    </source>
</evidence>
<proteinExistence type="predicted"/>
<dbReference type="Proteomes" id="UP000198583">
    <property type="component" value="Unassembled WGS sequence"/>
</dbReference>